<dbReference type="NCBIfam" id="TIGR00229">
    <property type="entry name" value="sensory_box"/>
    <property type="match status" value="3"/>
</dbReference>
<keyword evidence="5" id="KW-0418">Kinase</keyword>
<dbReference type="InterPro" id="IPR005467">
    <property type="entry name" value="His_kinase_dom"/>
</dbReference>
<dbReference type="InterPro" id="IPR004358">
    <property type="entry name" value="Sig_transdc_His_kin-like_C"/>
</dbReference>
<evidence type="ECO:0000313" key="11">
    <source>
        <dbReference type="EMBL" id="QRV14696.1"/>
    </source>
</evidence>
<reference evidence="11 12" key="1">
    <citation type="submission" date="2021-01" db="EMBL/GenBank/DDBJ databases">
        <title>Genome Sequence and Methylation Pattern of Haloterrigena salifodinae BOL5-1, An Extremely Halophilic Archaeon from a Bolivian Salt Mine.</title>
        <authorList>
            <person name="DasSarma P."/>
            <person name="Anton B.P."/>
            <person name="DasSarma S.L."/>
            <person name="von Ehrenheim H.A.L."/>
            <person name="Martinez F.L."/>
            <person name="Guzman D."/>
            <person name="Roberts R.J."/>
            <person name="DasSarma S."/>
        </authorList>
    </citation>
    <scope>NUCLEOTIDE SEQUENCE [LARGE SCALE GENOMIC DNA]</scope>
    <source>
        <strain evidence="11 12">BOL5-1</strain>
    </source>
</reference>
<protein>
    <recommendedName>
        <fullName evidence="2">histidine kinase</fullName>
        <ecNumber evidence="2">2.7.13.3</ecNumber>
    </recommendedName>
</protein>
<dbReference type="Gene3D" id="1.10.287.130">
    <property type="match status" value="1"/>
</dbReference>
<dbReference type="EMBL" id="CP069188">
    <property type="protein sequence ID" value="QRV14696.1"/>
    <property type="molecule type" value="Genomic_DNA"/>
</dbReference>
<accession>A0A8T8DZS7</accession>
<proteinExistence type="predicted"/>
<evidence type="ECO:0000256" key="4">
    <source>
        <dbReference type="ARBA" id="ARBA00022679"/>
    </source>
</evidence>
<dbReference type="InterPro" id="IPR036890">
    <property type="entry name" value="HATPase_C_sf"/>
</dbReference>
<dbReference type="PANTHER" id="PTHR43304:SF1">
    <property type="entry name" value="PAC DOMAIN-CONTAINING PROTEIN"/>
    <property type="match status" value="1"/>
</dbReference>
<organism evidence="11 12">
    <name type="scientific">Haloterrigena salifodinae</name>
    <dbReference type="NCBI Taxonomy" id="2675099"/>
    <lineage>
        <taxon>Archaea</taxon>
        <taxon>Methanobacteriati</taxon>
        <taxon>Methanobacteriota</taxon>
        <taxon>Stenosarchaea group</taxon>
        <taxon>Halobacteria</taxon>
        <taxon>Halobacteriales</taxon>
        <taxon>Natrialbaceae</taxon>
        <taxon>Haloterrigena</taxon>
    </lineage>
</organism>
<dbReference type="OrthoDB" id="342253at2157"/>
<feature type="domain" description="PAS" evidence="9">
    <location>
        <begin position="481"/>
        <end position="551"/>
    </location>
</feature>
<dbReference type="InterPro" id="IPR003661">
    <property type="entry name" value="HisK_dim/P_dom"/>
</dbReference>
<evidence type="ECO:0000256" key="7">
    <source>
        <dbReference type="SAM" id="MobiDB-lite"/>
    </source>
</evidence>
<dbReference type="SMART" id="SM00388">
    <property type="entry name" value="HisKA"/>
    <property type="match status" value="1"/>
</dbReference>
<dbReference type="InterPro" id="IPR001610">
    <property type="entry name" value="PAC"/>
</dbReference>
<dbReference type="InterPro" id="IPR052162">
    <property type="entry name" value="Sensor_kinase/Photoreceptor"/>
</dbReference>
<dbReference type="AlphaFoldDB" id="A0A8T8DZS7"/>
<dbReference type="GeneID" id="62876954"/>
<feature type="domain" description="PAC" evidence="10">
    <location>
        <begin position="424"/>
        <end position="476"/>
    </location>
</feature>
<dbReference type="PANTHER" id="PTHR43304">
    <property type="entry name" value="PHYTOCHROME-LIKE PROTEIN CPH1"/>
    <property type="match status" value="1"/>
</dbReference>
<keyword evidence="6" id="KW-0175">Coiled coil</keyword>
<dbReference type="SMART" id="SM00387">
    <property type="entry name" value="HATPase_c"/>
    <property type="match status" value="1"/>
</dbReference>
<dbReference type="InterPro" id="IPR000014">
    <property type="entry name" value="PAS"/>
</dbReference>
<dbReference type="Pfam" id="PF00512">
    <property type="entry name" value="HisKA"/>
    <property type="match status" value="1"/>
</dbReference>
<dbReference type="CDD" id="cd00082">
    <property type="entry name" value="HisKA"/>
    <property type="match status" value="1"/>
</dbReference>
<dbReference type="PROSITE" id="PS50109">
    <property type="entry name" value="HIS_KIN"/>
    <property type="match status" value="1"/>
</dbReference>
<dbReference type="SMART" id="SM00091">
    <property type="entry name" value="PAS"/>
    <property type="match status" value="4"/>
</dbReference>
<feature type="coiled-coil region" evidence="6">
    <location>
        <begin position="457"/>
        <end position="491"/>
    </location>
</feature>
<dbReference type="RefSeq" id="WP_204747415.1">
    <property type="nucleotide sequence ID" value="NZ_CP069188.1"/>
</dbReference>
<dbReference type="InterPro" id="IPR035965">
    <property type="entry name" value="PAS-like_dom_sf"/>
</dbReference>
<dbReference type="SUPFAM" id="SSF55785">
    <property type="entry name" value="PYP-like sensor domain (PAS domain)"/>
    <property type="match status" value="4"/>
</dbReference>
<dbReference type="SUPFAM" id="SSF47384">
    <property type="entry name" value="Homodimeric domain of signal transducing histidine kinase"/>
    <property type="match status" value="1"/>
</dbReference>
<sequence>MGSSDSAGVSGEDVRRVFSRSERSSTPLTTAEVADRLDCSLGPARHGLEELCERGELRVKRIDDSTRIWWPDETADGTDPDRRSEQEEFAAFVSAVRDYAIFMLDSDGIVASWNEGAERIKGYAEDEIVGNHFSTFYTEEDIANDVPQTNLETAAAEGRTEDEGWRVRADGTRFWANVVITAIRDDGGQLRGFTKVTRDMTERREYEQQLRRERDLTERILETVPITIGVVTEDNVLVRANRRMLEHFEIEDAAVETYSLESWELYDVAGEPVPADEQPWARARERGEPVYDAQRQVDVPGIGRRWLSLNAAPLDDDQSEDGRIVVAIDDITDQKERERLLRREYNQTEKLLRTAPIAIAVQNAEGETILTNQRAQESLGLSDQEFIGESDDGGEWVIYDSDGERLSTDEMPAARVLETGSPVFNEELVVDHPEGERLQFRVNATPLRGPDGGVDRVVTAAEDITELKRRERQLEHRKSELETELSEILGRISDAFYALDDEWRFTHLNEQAAEILRQSREDVLGRKVWTTFSDDTEGIYREQFQQAMETQEPVNFEVYAEDLDTWLEYNVYPSESGLSIYFHDISERKEYQRKLEQSNERLEQFAYAASHDLQEPLRMVSSYLQLLESRYGDELDDDGEEFIEFAVDGAERMRQMIDGLLAYSRVDTQGEPFEPVDLDTVVDAVCEDLQMKIEETDAEIVAESLPRVRGDESQLQQVFQNLLSNALEYSGDEPPRVEIAAERARSTWRISVTDNGIGIDPDDQERVFEVFERLHSREEYDGTGIGLALCQRIIERHEGSIWVDSEPGEGTTFSFTLPAADT</sequence>
<dbReference type="Gene3D" id="3.30.450.20">
    <property type="entry name" value="PAS domain"/>
    <property type="match status" value="4"/>
</dbReference>
<dbReference type="Pfam" id="PF02518">
    <property type="entry name" value="HATPase_c"/>
    <property type="match status" value="1"/>
</dbReference>
<feature type="compositionally biased region" description="Basic and acidic residues" evidence="7">
    <location>
        <begin position="12"/>
        <end position="23"/>
    </location>
</feature>
<name>A0A8T8DZS7_9EURY</name>
<dbReference type="InterPro" id="IPR013656">
    <property type="entry name" value="PAS_4"/>
</dbReference>
<dbReference type="FunFam" id="3.30.565.10:FF:000006">
    <property type="entry name" value="Sensor histidine kinase WalK"/>
    <property type="match status" value="1"/>
</dbReference>
<dbReference type="InterPro" id="IPR000700">
    <property type="entry name" value="PAS-assoc_C"/>
</dbReference>
<evidence type="ECO:0000256" key="3">
    <source>
        <dbReference type="ARBA" id="ARBA00022553"/>
    </source>
</evidence>
<dbReference type="PROSITE" id="PS50113">
    <property type="entry name" value="PAC"/>
    <property type="match status" value="3"/>
</dbReference>
<dbReference type="InterPro" id="IPR003594">
    <property type="entry name" value="HATPase_dom"/>
</dbReference>
<dbReference type="SMART" id="SM00086">
    <property type="entry name" value="PAC"/>
    <property type="match status" value="3"/>
</dbReference>
<feature type="domain" description="PAS" evidence="9">
    <location>
        <begin position="344"/>
        <end position="390"/>
    </location>
</feature>
<dbReference type="PRINTS" id="PR00344">
    <property type="entry name" value="BCTRLSENSOR"/>
</dbReference>
<evidence type="ECO:0000259" key="8">
    <source>
        <dbReference type="PROSITE" id="PS50109"/>
    </source>
</evidence>
<dbReference type="Proteomes" id="UP000637819">
    <property type="component" value="Chromosome"/>
</dbReference>
<feature type="domain" description="PAC" evidence="10">
    <location>
        <begin position="291"/>
        <end position="343"/>
    </location>
</feature>
<dbReference type="InterPro" id="IPR036097">
    <property type="entry name" value="HisK_dim/P_sf"/>
</dbReference>
<keyword evidence="4" id="KW-0808">Transferase</keyword>
<feature type="region of interest" description="Disordered" evidence="7">
    <location>
        <begin position="1"/>
        <end position="29"/>
    </location>
</feature>
<feature type="domain" description="Histidine kinase" evidence="8">
    <location>
        <begin position="608"/>
        <end position="821"/>
    </location>
</feature>
<dbReference type="SUPFAM" id="SSF55874">
    <property type="entry name" value="ATPase domain of HSP90 chaperone/DNA topoisomerase II/histidine kinase"/>
    <property type="match status" value="1"/>
</dbReference>
<evidence type="ECO:0000259" key="10">
    <source>
        <dbReference type="PROSITE" id="PS50113"/>
    </source>
</evidence>
<keyword evidence="12" id="KW-1185">Reference proteome</keyword>
<feature type="domain" description="PAS" evidence="9">
    <location>
        <begin position="85"/>
        <end position="141"/>
    </location>
</feature>
<dbReference type="GO" id="GO:0000155">
    <property type="term" value="F:phosphorelay sensor kinase activity"/>
    <property type="evidence" value="ECO:0007669"/>
    <property type="project" value="InterPro"/>
</dbReference>
<dbReference type="PROSITE" id="PS50112">
    <property type="entry name" value="PAS"/>
    <property type="match status" value="3"/>
</dbReference>
<dbReference type="EC" id="2.7.13.3" evidence="2"/>
<dbReference type="KEGG" id="hsal:JMJ58_17480"/>
<evidence type="ECO:0000259" key="9">
    <source>
        <dbReference type="PROSITE" id="PS50112"/>
    </source>
</evidence>
<evidence type="ECO:0000256" key="1">
    <source>
        <dbReference type="ARBA" id="ARBA00000085"/>
    </source>
</evidence>
<evidence type="ECO:0000256" key="2">
    <source>
        <dbReference type="ARBA" id="ARBA00012438"/>
    </source>
</evidence>
<dbReference type="Pfam" id="PF13426">
    <property type="entry name" value="PAS_9"/>
    <property type="match status" value="1"/>
</dbReference>
<dbReference type="CDD" id="cd00130">
    <property type="entry name" value="PAS"/>
    <property type="match status" value="3"/>
</dbReference>
<gene>
    <name evidence="11" type="ORF">JMJ58_17480</name>
</gene>
<dbReference type="Pfam" id="PF08448">
    <property type="entry name" value="PAS_4"/>
    <property type="match status" value="3"/>
</dbReference>
<evidence type="ECO:0000313" key="12">
    <source>
        <dbReference type="Proteomes" id="UP000637819"/>
    </source>
</evidence>
<feature type="domain" description="PAC" evidence="10">
    <location>
        <begin position="160"/>
        <end position="212"/>
    </location>
</feature>
<keyword evidence="3" id="KW-0597">Phosphoprotein</keyword>
<evidence type="ECO:0000256" key="5">
    <source>
        <dbReference type="ARBA" id="ARBA00022777"/>
    </source>
</evidence>
<dbReference type="Gene3D" id="3.30.565.10">
    <property type="entry name" value="Histidine kinase-like ATPase, C-terminal domain"/>
    <property type="match status" value="1"/>
</dbReference>
<comment type="catalytic activity">
    <reaction evidence="1">
        <text>ATP + protein L-histidine = ADP + protein N-phospho-L-histidine.</text>
        <dbReference type="EC" id="2.7.13.3"/>
    </reaction>
</comment>
<evidence type="ECO:0000256" key="6">
    <source>
        <dbReference type="SAM" id="Coils"/>
    </source>
</evidence>